<evidence type="ECO:0000256" key="12">
    <source>
        <dbReference type="ARBA" id="ARBA00023180"/>
    </source>
</evidence>
<keyword evidence="8 14" id="KW-1133">Transmembrane helix</keyword>
<dbReference type="PANTHER" id="PTHR10424:SF81">
    <property type="entry name" value="ERVV2 PROTEIN"/>
    <property type="match status" value="1"/>
</dbReference>
<evidence type="ECO:0000256" key="2">
    <source>
        <dbReference type="ARBA" id="ARBA00004531"/>
    </source>
</evidence>
<feature type="transmembrane region" description="Helical" evidence="14">
    <location>
        <begin position="329"/>
        <end position="350"/>
    </location>
</feature>
<reference evidence="15" key="3">
    <citation type="submission" date="2025-09" db="UniProtKB">
        <authorList>
            <consortium name="Ensembl"/>
        </authorList>
    </citation>
    <scope>IDENTIFICATION</scope>
</reference>
<dbReference type="GeneTree" id="ENSGT00530000064449"/>
<keyword evidence="5" id="KW-0945">Host-virus interaction</keyword>
<dbReference type="Gene3D" id="1.10.287.210">
    <property type="match status" value="1"/>
</dbReference>
<keyword evidence="6 14" id="KW-0812">Transmembrane</keyword>
<sequence>MVGTICGCLMRYTAKTLKRKDCIICGHARPVLATHPFAIGEGWLCILRSFYQIKPNSTLCSSLSLVFPTIPPHRAPWGVKAYGGNYSCITGTGNGIDYWRLPEADCSSNMTINATWTVTGLNQTSGLADVWWICGPKGVLRPILRGDWQGMCALTSLIIPLTIVDVTAEQLLGSVSRGPENIPSHGRHRRSAPWTEDVVDIHTNLLGVPVGVPHEFQALGRNDGLWNLLPIIGPAIVDARQTAWINYISYNQQRFVNYSRDALTGMSEQLEATSRVARQNRLGSISKALSGLDALSAEMRTMAGVEQSGLFSWLGAWFGKYTGMVVTGFLTLILVFLLLMCCAACIIPYFKKSVTDVVKASGMMPLLDAPVGDADTESSFQGRMGLTEDDPWFAVGEDGAD</sequence>
<keyword evidence="9 14" id="KW-0472">Membrane</keyword>
<dbReference type="Ensembl" id="ENSOMYT00000141561.1">
    <property type="protein sequence ID" value="ENSOMYP00000115419.1"/>
    <property type="gene ID" value="ENSOMYG00000066926.1"/>
</dbReference>
<evidence type="ECO:0000256" key="5">
    <source>
        <dbReference type="ARBA" id="ARBA00022581"/>
    </source>
</evidence>
<evidence type="ECO:0000256" key="3">
    <source>
        <dbReference type="ARBA" id="ARBA00004563"/>
    </source>
</evidence>
<accession>A0A8K9URS9</accession>
<evidence type="ECO:0000256" key="14">
    <source>
        <dbReference type="SAM" id="Phobius"/>
    </source>
</evidence>
<keyword evidence="10" id="KW-0564">Palmitate</keyword>
<dbReference type="SUPFAM" id="SSF58069">
    <property type="entry name" value="Virus ectodomain"/>
    <property type="match status" value="1"/>
</dbReference>
<dbReference type="InterPro" id="IPR018154">
    <property type="entry name" value="TLV/ENV_coat_polyprotein"/>
</dbReference>
<evidence type="ECO:0000313" key="16">
    <source>
        <dbReference type="Proteomes" id="UP000694395"/>
    </source>
</evidence>
<comment type="subcellular location">
    <subcellularLocation>
        <location evidence="1">Host cell membrane</location>
        <topology evidence="1">Single-pass type I membrane protein</topology>
    </subcellularLocation>
    <subcellularLocation>
        <location evidence="2">Host endomembrane system</location>
        <topology evidence="2">Peripheral membrane protein</topology>
    </subcellularLocation>
    <subcellularLocation>
        <location evidence="3">Virion membrane</location>
        <topology evidence="3">Single-pass type I membrane protein</topology>
    </subcellularLocation>
</comment>
<dbReference type="PANTHER" id="PTHR10424">
    <property type="entry name" value="VIRAL ENVELOPE PROTEIN"/>
    <property type="match status" value="1"/>
</dbReference>
<evidence type="ECO:0000256" key="9">
    <source>
        <dbReference type="ARBA" id="ARBA00023136"/>
    </source>
</evidence>
<evidence type="ECO:0000256" key="7">
    <source>
        <dbReference type="ARBA" id="ARBA00022870"/>
    </source>
</evidence>
<proteinExistence type="predicted"/>
<evidence type="ECO:0000256" key="4">
    <source>
        <dbReference type="ARBA" id="ARBA00022511"/>
    </source>
</evidence>
<dbReference type="Proteomes" id="UP000694395">
    <property type="component" value="Chromosome Y"/>
</dbReference>
<reference evidence="15" key="2">
    <citation type="submission" date="2025-08" db="UniProtKB">
        <authorList>
            <consortium name="Ensembl"/>
        </authorList>
    </citation>
    <scope>IDENTIFICATION</scope>
</reference>
<reference evidence="15" key="1">
    <citation type="submission" date="2020-07" db="EMBL/GenBank/DDBJ databases">
        <title>A long reads based de novo assembly of the rainbow trout Arlee double haploid line genome.</title>
        <authorList>
            <person name="Gao G."/>
            <person name="Palti Y."/>
        </authorList>
    </citation>
    <scope>NUCLEOTIDE SEQUENCE [LARGE SCALE GENOMIC DNA]</scope>
</reference>
<evidence type="ECO:0000313" key="15">
    <source>
        <dbReference type="Ensembl" id="ENSOMYP00000115419.1"/>
    </source>
</evidence>
<keyword evidence="7" id="KW-1043">Host membrane</keyword>
<protein>
    <submittedName>
        <fullName evidence="15">Uncharacterized protein</fullName>
    </submittedName>
</protein>
<keyword evidence="11" id="KW-1015">Disulfide bond</keyword>
<dbReference type="AlphaFoldDB" id="A0A8K9URS9"/>
<evidence type="ECO:0000256" key="13">
    <source>
        <dbReference type="ARBA" id="ARBA00023288"/>
    </source>
</evidence>
<evidence type="ECO:0000256" key="10">
    <source>
        <dbReference type="ARBA" id="ARBA00023139"/>
    </source>
</evidence>
<organism evidence="15 16">
    <name type="scientific">Oncorhynchus mykiss</name>
    <name type="common">Rainbow trout</name>
    <name type="synonym">Salmo gairdneri</name>
    <dbReference type="NCBI Taxonomy" id="8022"/>
    <lineage>
        <taxon>Eukaryota</taxon>
        <taxon>Metazoa</taxon>
        <taxon>Chordata</taxon>
        <taxon>Craniata</taxon>
        <taxon>Vertebrata</taxon>
        <taxon>Euteleostomi</taxon>
        <taxon>Actinopterygii</taxon>
        <taxon>Neopterygii</taxon>
        <taxon>Teleostei</taxon>
        <taxon>Protacanthopterygii</taxon>
        <taxon>Salmoniformes</taxon>
        <taxon>Salmonidae</taxon>
        <taxon>Salmoninae</taxon>
        <taxon>Oncorhynchus</taxon>
    </lineage>
</organism>
<keyword evidence="16" id="KW-1185">Reference proteome</keyword>
<keyword evidence="4" id="KW-1032">Host cell membrane</keyword>
<evidence type="ECO:0000256" key="11">
    <source>
        <dbReference type="ARBA" id="ARBA00023157"/>
    </source>
</evidence>
<name>A0A8K9URS9_ONCMY</name>
<keyword evidence="12" id="KW-0325">Glycoprotein</keyword>
<evidence type="ECO:0000256" key="1">
    <source>
        <dbReference type="ARBA" id="ARBA00004402"/>
    </source>
</evidence>
<keyword evidence="13" id="KW-0449">Lipoprotein</keyword>
<evidence type="ECO:0000256" key="8">
    <source>
        <dbReference type="ARBA" id="ARBA00022989"/>
    </source>
</evidence>
<evidence type="ECO:0000256" key="6">
    <source>
        <dbReference type="ARBA" id="ARBA00022692"/>
    </source>
</evidence>